<evidence type="ECO:0000256" key="6">
    <source>
        <dbReference type="SAM" id="MobiDB-lite"/>
    </source>
</evidence>
<keyword evidence="2" id="KW-0805">Transcription regulation</keyword>
<evidence type="ECO:0000259" key="8">
    <source>
        <dbReference type="PROSITE" id="PS51294"/>
    </source>
</evidence>
<dbReference type="EMBL" id="JBBPBN010000082">
    <property type="protein sequence ID" value="KAK8983169.1"/>
    <property type="molecule type" value="Genomic_DNA"/>
</dbReference>
<dbReference type="PROSITE" id="PS50090">
    <property type="entry name" value="MYB_LIKE"/>
    <property type="match status" value="1"/>
</dbReference>
<feature type="domain" description="HTH myb-type" evidence="8">
    <location>
        <begin position="49"/>
        <end position="67"/>
    </location>
</feature>
<dbReference type="PANTHER" id="PTHR21654:SF84">
    <property type="entry name" value="SI:DKEY-66I24.7"/>
    <property type="match status" value="1"/>
</dbReference>
<gene>
    <name evidence="9" type="ORF">V6N11_057923</name>
</gene>
<dbReference type="InterPro" id="IPR001005">
    <property type="entry name" value="SANT/Myb"/>
</dbReference>
<dbReference type="SUPFAM" id="SSF46689">
    <property type="entry name" value="Homeodomain-like"/>
    <property type="match status" value="1"/>
</dbReference>
<evidence type="ECO:0008006" key="11">
    <source>
        <dbReference type="Google" id="ProtNLM"/>
    </source>
</evidence>
<protein>
    <recommendedName>
        <fullName evidence="11">Myb-like domain-containing protein</fullName>
    </recommendedName>
</protein>
<reference evidence="9 10" key="1">
    <citation type="journal article" date="2024" name="G3 (Bethesda)">
        <title>Genome assembly of Hibiscus sabdariffa L. provides insights into metabolisms of medicinal natural products.</title>
        <authorList>
            <person name="Kim T."/>
        </authorList>
    </citation>
    <scope>NUCLEOTIDE SEQUENCE [LARGE SCALE GENOMIC DNA]</scope>
    <source>
        <strain evidence="9">TK-2024</strain>
        <tissue evidence="9">Old leaves</tissue>
    </source>
</reference>
<dbReference type="Pfam" id="PF13837">
    <property type="entry name" value="Myb_DNA-bind_4"/>
    <property type="match status" value="1"/>
</dbReference>
<comment type="caution">
    <text evidence="9">The sequence shown here is derived from an EMBL/GenBank/DDBJ whole genome shotgun (WGS) entry which is preliminary data.</text>
</comment>
<dbReference type="InterPro" id="IPR009057">
    <property type="entry name" value="Homeodomain-like_sf"/>
</dbReference>
<dbReference type="InterPro" id="IPR017930">
    <property type="entry name" value="Myb_dom"/>
</dbReference>
<feature type="domain" description="Myb-like" evidence="7">
    <location>
        <begin position="5"/>
        <end position="63"/>
    </location>
</feature>
<accession>A0ABR2P407</accession>
<keyword evidence="4" id="KW-0804">Transcription</keyword>
<dbReference type="Gene3D" id="1.10.10.60">
    <property type="entry name" value="Homeodomain-like"/>
    <property type="match status" value="1"/>
</dbReference>
<evidence type="ECO:0000259" key="7">
    <source>
        <dbReference type="PROSITE" id="PS50090"/>
    </source>
</evidence>
<keyword evidence="10" id="KW-1185">Reference proteome</keyword>
<feature type="compositionally biased region" description="Acidic residues" evidence="6">
    <location>
        <begin position="128"/>
        <end position="140"/>
    </location>
</feature>
<comment type="subcellular location">
    <subcellularLocation>
        <location evidence="1">Nucleus</location>
    </subcellularLocation>
</comment>
<dbReference type="InterPro" id="IPR044822">
    <property type="entry name" value="Myb_DNA-bind_4"/>
</dbReference>
<evidence type="ECO:0000256" key="4">
    <source>
        <dbReference type="ARBA" id="ARBA00023163"/>
    </source>
</evidence>
<sequence length="256" mass="30645">MSGGGQWGQEETRELIFMRGELEKDFSATKHNKSLWEVVSAGMKDRGFTRTPDQCKSKWKNLLNRYKGKETSDPENGSQFPFFEELHALFTQRAKHMQRRLLESEVGSDSTQSKKRMKRTTVDRSSDELSEQDEDEDGSEEEKPTRGISRKRKKADTNVSVGPSCGVQEVVREFFNQQLRRDMQWREMMERRAHERELFEREWQQWMEKVERERLMEEKAWREREEEKRRREESRAERRDSLLTTLLSELINDTNL</sequence>
<keyword evidence="3" id="KW-0238">DNA-binding</keyword>
<keyword evidence="5" id="KW-0539">Nucleus</keyword>
<evidence type="ECO:0000313" key="9">
    <source>
        <dbReference type="EMBL" id="KAK8983169.1"/>
    </source>
</evidence>
<organism evidence="9 10">
    <name type="scientific">Hibiscus sabdariffa</name>
    <name type="common">roselle</name>
    <dbReference type="NCBI Taxonomy" id="183260"/>
    <lineage>
        <taxon>Eukaryota</taxon>
        <taxon>Viridiplantae</taxon>
        <taxon>Streptophyta</taxon>
        <taxon>Embryophyta</taxon>
        <taxon>Tracheophyta</taxon>
        <taxon>Spermatophyta</taxon>
        <taxon>Magnoliopsida</taxon>
        <taxon>eudicotyledons</taxon>
        <taxon>Gunneridae</taxon>
        <taxon>Pentapetalae</taxon>
        <taxon>rosids</taxon>
        <taxon>malvids</taxon>
        <taxon>Malvales</taxon>
        <taxon>Malvaceae</taxon>
        <taxon>Malvoideae</taxon>
        <taxon>Hibiscus</taxon>
    </lineage>
</organism>
<proteinExistence type="predicted"/>
<dbReference type="Proteomes" id="UP001396334">
    <property type="component" value="Unassembled WGS sequence"/>
</dbReference>
<dbReference type="SMART" id="SM00717">
    <property type="entry name" value="SANT"/>
    <property type="match status" value="1"/>
</dbReference>
<evidence type="ECO:0000256" key="1">
    <source>
        <dbReference type="ARBA" id="ARBA00004123"/>
    </source>
</evidence>
<evidence type="ECO:0000256" key="3">
    <source>
        <dbReference type="ARBA" id="ARBA00023125"/>
    </source>
</evidence>
<name>A0ABR2P407_9ROSI</name>
<evidence type="ECO:0000256" key="2">
    <source>
        <dbReference type="ARBA" id="ARBA00023015"/>
    </source>
</evidence>
<dbReference type="CDD" id="cd12203">
    <property type="entry name" value="GT1"/>
    <property type="match status" value="1"/>
</dbReference>
<dbReference type="PANTHER" id="PTHR21654">
    <property type="entry name" value="FI21293P1"/>
    <property type="match status" value="1"/>
</dbReference>
<dbReference type="PROSITE" id="PS51294">
    <property type="entry name" value="HTH_MYB"/>
    <property type="match status" value="1"/>
</dbReference>
<evidence type="ECO:0000256" key="5">
    <source>
        <dbReference type="ARBA" id="ARBA00023242"/>
    </source>
</evidence>
<feature type="region of interest" description="Disordered" evidence="6">
    <location>
        <begin position="102"/>
        <end position="162"/>
    </location>
</feature>
<evidence type="ECO:0000313" key="10">
    <source>
        <dbReference type="Proteomes" id="UP001396334"/>
    </source>
</evidence>